<dbReference type="Gene3D" id="3.30.530.20">
    <property type="match status" value="2"/>
</dbReference>
<comment type="similarity">
    <text evidence="1">Belongs to the AHA1 family.</text>
</comment>
<dbReference type="EMBL" id="JAQNDL010000003">
    <property type="protein sequence ID" value="MDC0722298.1"/>
    <property type="molecule type" value="Genomic_DNA"/>
</dbReference>
<evidence type="ECO:0000313" key="3">
    <source>
        <dbReference type="EMBL" id="MDC0722298.1"/>
    </source>
</evidence>
<comment type="caution">
    <text evidence="3">The sequence shown here is derived from an EMBL/GenBank/DDBJ whole genome shotgun (WGS) entry which is preliminary data.</text>
</comment>
<dbReference type="InterPro" id="IPR023393">
    <property type="entry name" value="START-like_dom_sf"/>
</dbReference>
<dbReference type="Pfam" id="PF08327">
    <property type="entry name" value="AHSA1"/>
    <property type="match status" value="2"/>
</dbReference>
<dbReference type="Proteomes" id="UP001221686">
    <property type="component" value="Unassembled WGS sequence"/>
</dbReference>
<feature type="domain" description="Activator of Hsp90 ATPase homologue 1/2-like C-terminal" evidence="2">
    <location>
        <begin position="24"/>
        <end position="153"/>
    </location>
</feature>
<dbReference type="InterPro" id="IPR013538">
    <property type="entry name" value="ASHA1/2-like_C"/>
</dbReference>
<accession>A0ABT5EBL0</accession>
<protein>
    <submittedName>
        <fullName evidence="3">SRPBCC domain-containing protein</fullName>
    </submittedName>
</protein>
<keyword evidence="4" id="KW-1185">Reference proteome</keyword>
<proteinExistence type="inferred from homology"/>
<organism evidence="3 4">
    <name type="scientific">Nannocystis bainbridge</name>
    <dbReference type="NCBI Taxonomy" id="2995303"/>
    <lineage>
        <taxon>Bacteria</taxon>
        <taxon>Pseudomonadati</taxon>
        <taxon>Myxococcota</taxon>
        <taxon>Polyangia</taxon>
        <taxon>Nannocystales</taxon>
        <taxon>Nannocystaceae</taxon>
        <taxon>Nannocystis</taxon>
    </lineage>
</organism>
<dbReference type="PANTHER" id="PTHR36929:SF5">
    <property type="entry name" value="BLR6751 PROTEIN"/>
    <property type="match status" value="1"/>
</dbReference>
<dbReference type="SUPFAM" id="SSF55961">
    <property type="entry name" value="Bet v1-like"/>
    <property type="match status" value="2"/>
</dbReference>
<sequence>MTATTSHPFETAGDRELVITRVYAAPRELVFKTWTEPQHVVRWWGPRGCTTTIQEMDVRPGGVWRYVMRTADGTDWTNRIRYREVVVPERLVYDHGSDVEDDPNGFHVITEFHDRGQQTEVVMRMQFASVEARDRAAGYAGANSTFDRLHELLDDLAVEFVVRREFAAPRELVYRAFTEADRLARWWGPKGFTMQTRRHDPRPGGIYHYSMRAADGHEMWGKMKYVELTPPERLVFVNSFADGEGNIIAPPFADDWPQEILHTITLTEQDGKTLVTLRGLPIHATPAQRATFLAGHASMQGGYGSSLDQLTELLATE</sequence>
<evidence type="ECO:0000259" key="2">
    <source>
        <dbReference type="Pfam" id="PF08327"/>
    </source>
</evidence>
<feature type="domain" description="Activator of Hsp90 ATPase homologue 1/2-like C-terminal" evidence="2">
    <location>
        <begin position="167"/>
        <end position="314"/>
    </location>
</feature>
<name>A0ABT5EBL0_9BACT</name>
<evidence type="ECO:0000313" key="4">
    <source>
        <dbReference type="Proteomes" id="UP001221686"/>
    </source>
</evidence>
<gene>
    <name evidence="3" type="ORF">POL25_35745</name>
</gene>
<evidence type="ECO:0000256" key="1">
    <source>
        <dbReference type="ARBA" id="ARBA00006817"/>
    </source>
</evidence>
<dbReference type="RefSeq" id="WP_272090832.1">
    <property type="nucleotide sequence ID" value="NZ_JAQNDL010000003.1"/>
</dbReference>
<dbReference type="PANTHER" id="PTHR36929">
    <property type="entry name" value="ATTACHMENT SUBUNIT, PUTATIVE-RELATED"/>
    <property type="match status" value="1"/>
</dbReference>
<reference evidence="3 4" key="1">
    <citation type="submission" date="2022-11" db="EMBL/GenBank/DDBJ databases">
        <title>Minimal conservation of predation-associated metabolite biosynthetic gene clusters underscores biosynthetic potential of Myxococcota including descriptions for ten novel species: Archangium lansinium sp. nov., Myxococcus landrumus sp. nov., Nannocystis bai.</title>
        <authorList>
            <person name="Ahearne A."/>
            <person name="Stevens C."/>
            <person name="Dowd S."/>
        </authorList>
    </citation>
    <scope>NUCLEOTIDE SEQUENCE [LARGE SCALE GENOMIC DNA]</scope>
    <source>
        <strain evidence="3 4">BB15-2</strain>
    </source>
</reference>